<comment type="catalytic activity">
    <reaction evidence="10">
        <text>7,8-dihydroneopterin 3'-triphosphate + H2O = 6-carboxy-5,6,7,8-tetrahydropterin + triphosphate + acetaldehyde + 2 H(+)</text>
        <dbReference type="Rhea" id="RHEA:27966"/>
        <dbReference type="ChEBI" id="CHEBI:15343"/>
        <dbReference type="ChEBI" id="CHEBI:15377"/>
        <dbReference type="ChEBI" id="CHEBI:15378"/>
        <dbReference type="ChEBI" id="CHEBI:18036"/>
        <dbReference type="ChEBI" id="CHEBI:58462"/>
        <dbReference type="ChEBI" id="CHEBI:61032"/>
        <dbReference type="EC" id="4.1.2.50"/>
    </reaction>
</comment>
<dbReference type="EC" id="4.1.2.50" evidence="4"/>
<evidence type="ECO:0000256" key="5">
    <source>
        <dbReference type="ARBA" id="ARBA00018141"/>
    </source>
</evidence>
<dbReference type="Proteomes" id="UP000051373">
    <property type="component" value="Unassembled WGS sequence"/>
</dbReference>
<dbReference type="AlphaFoldDB" id="A0A0S8FQ22"/>
<evidence type="ECO:0000256" key="8">
    <source>
        <dbReference type="ARBA" id="ARBA00023239"/>
    </source>
</evidence>
<dbReference type="InterPro" id="IPR007115">
    <property type="entry name" value="6-PTP_synth/QueD"/>
</dbReference>
<name>A0A0S8FQ22_UNCW3</name>
<dbReference type="PANTHER" id="PTHR12589">
    <property type="entry name" value="PYRUVOYL TETRAHYDROBIOPTERIN SYNTHASE"/>
    <property type="match status" value="1"/>
</dbReference>
<dbReference type="SUPFAM" id="SSF55620">
    <property type="entry name" value="Tetrahydrobiopterin biosynthesis enzymes-like"/>
    <property type="match status" value="1"/>
</dbReference>
<evidence type="ECO:0000256" key="7">
    <source>
        <dbReference type="ARBA" id="ARBA00022833"/>
    </source>
</evidence>
<dbReference type="GO" id="GO:0070497">
    <property type="term" value="F:6-carboxytetrahydropterin synthase activity"/>
    <property type="evidence" value="ECO:0007669"/>
    <property type="project" value="UniProtKB-EC"/>
</dbReference>
<dbReference type="PANTHER" id="PTHR12589:SF7">
    <property type="entry name" value="6-PYRUVOYL TETRAHYDROBIOPTERIN SYNTHASE"/>
    <property type="match status" value="1"/>
</dbReference>
<evidence type="ECO:0000313" key="12">
    <source>
        <dbReference type="Proteomes" id="UP000051373"/>
    </source>
</evidence>
<dbReference type="GO" id="GO:0046872">
    <property type="term" value="F:metal ion binding"/>
    <property type="evidence" value="ECO:0007669"/>
    <property type="project" value="UniProtKB-KW"/>
</dbReference>
<keyword evidence="7" id="KW-0862">Zinc</keyword>
<keyword evidence="6" id="KW-0479">Metal-binding</keyword>
<gene>
    <name evidence="11" type="ORF">AMJ83_09660</name>
</gene>
<protein>
    <recommendedName>
        <fullName evidence="5">6-carboxy-5,6,7,8-tetrahydropterin synthase</fullName>
        <ecNumber evidence="4">4.1.2.50</ecNumber>
    </recommendedName>
    <alternativeName>
        <fullName evidence="9">Queuosine biosynthesis protein QueD</fullName>
    </alternativeName>
</protein>
<evidence type="ECO:0000256" key="6">
    <source>
        <dbReference type="ARBA" id="ARBA00022723"/>
    </source>
</evidence>
<dbReference type="UniPathway" id="UPA00391"/>
<evidence type="ECO:0000256" key="2">
    <source>
        <dbReference type="ARBA" id="ARBA00005061"/>
    </source>
</evidence>
<dbReference type="InterPro" id="IPR038418">
    <property type="entry name" value="6-PTP_synth/QueD_sf"/>
</dbReference>
<comment type="similarity">
    <text evidence="3">Belongs to the PTPS family. QueD subfamily.</text>
</comment>
<evidence type="ECO:0000256" key="3">
    <source>
        <dbReference type="ARBA" id="ARBA00008900"/>
    </source>
</evidence>
<dbReference type="EMBL" id="LJUJ01000025">
    <property type="protein sequence ID" value="KPK62805.1"/>
    <property type="molecule type" value="Genomic_DNA"/>
</dbReference>
<dbReference type="Pfam" id="PF01242">
    <property type="entry name" value="PTPS"/>
    <property type="match status" value="1"/>
</dbReference>
<sequence length="125" mass="14602">MYTISVRRDFTAYHYLVGGNWGPENDKHAHHYGVQIELEGHELNRYGYLVDIVDIERAFDTLVRRYEKNTLNGLKEFEDLNPSIENFSRILCCGFISTLETKNVKAVKVKIWEDDIACASFRQEL</sequence>
<keyword evidence="8" id="KW-0456">Lyase</keyword>
<accession>A0A0S8FQ22</accession>
<evidence type="ECO:0000256" key="9">
    <source>
        <dbReference type="ARBA" id="ARBA00031449"/>
    </source>
</evidence>
<evidence type="ECO:0000313" key="11">
    <source>
        <dbReference type="EMBL" id="KPK62805.1"/>
    </source>
</evidence>
<dbReference type="Gene3D" id="3.30.479.10">
    <property type="entry name" value="6-pyruvoyl tetrahydropterin synthase/QueD"/>
    <property type="match status" value="1"/>
</dbReference>
<comment type="pathway">
    <text evidence="2">Purine metabolism; 7-cyano-7-deazaguanine biosynthesis.</text>
</comment>
<organism evidence="11 12">
    <name type="scientific">candidate division WOR_3 bacterium SM23_42</name>
    <dbReference type="NCBI Taxonomy" id="1703779"/>
    <lineage>
        <taxon>Bacteria</taxon>
        <taxon>Bacteria division WOR-3</taxon>
    </lineage>
</organism>
<proteinExistence type="inferred from homology"/>
<evidence type="ECO:0000256" key="1">
    <source>
        <dbReference type="ARBA" id="ARBA00001947"/>
    </source>
</evidence>
<evidence type="ECO:0000256" key="10">
    <source>
        <dbReference type="ARBA" id="ARBA00048807"/>
    </source>
</evidence>
<comment type="cofactor">
    <cofactor evidence="1">
        <name>Zn(2+)</name>
        <dbReference type="ChEBI" id="CHEBI:29105"/>
    </cofactor>
</comment>
<comment type="caution">
    <text evidence="11">The sequence shown here is derived from an EMBL/GenBank/DDBJ whole genome shotgun (WGS) entry which is preliminary data.</text>
</comment>
<dbReference type="STRING" id="1703779.AMJ83_09660"/>
<evidence type="ECO:0000256" key="4">
    <source>
        <dbReference type="ARBA" id="ARBA00012982"/>
    </source>
</evidence>
<reference evidence="11 12" key="1">
    <citation type="journal article" date="2015" name="Microbiome">
        <title>Genomic resolution of linkages in carbon, nitrogen, and sulfur cycling among widespread estuary sediment bacteria.</title>
        <authorList>
            <person name="Baker B.J."/>
            <person name="Lazar C.S."/>
            <person name="Teske A.P."/>
            <person name="Dick G.J."/>
        </authorList>
    </citation>
    <scope>NUCLEOTIDE SEQUENCE [LARGE SCALE GENOMIC DNA]</scope>
    <source>
        <strain evidence="11">SM23_42</strain>
    </source>
</reference>